<dbReference type="Gene3D" id="3.40.50.300">
    <property type="entry name" value="P-loop containing nucleotide triphosphate hydrolases"/>
    <property type="match status" value="1"/>
</dbReference>
<dbReference type="OrthoDB" id="1201990at2"/>
<dbReference type="InterPro" id="IPR027417">
    <property type="entry name" value="P-loop_NTPase"/>
</dbReference>
<dbReference type="STRING" id="1650663.GCA_001486665_02236"/>
<dbReference type="InterPro" id="IPR052922">
    <property type="entry name" value="Cytidylate_Kinase-2"/>
</dbReference>
<sequence length="173" mass="20468">MERVIVIGCPGAGKSTFARALHQATDLPLFYLDQIWHRPDKSTLSEEEFDAILTDVVSQPRWIIDGNYLRTMEMRLKRCDTVFLLDYPLELCLEGAAARIGAAREDMPWVETEFDPEFRQWIEDFPRDQLPRVYELLDSFRQQADCIVFRSRQQADDWLREWKKKRENENNPA</sequence>
<proteinExistence type="predicted"/>
<name>A0A4R1QM95_9FIRM</name>
<dbReference type="RefSeq" id="WP_058965253.1">
    <property type="nucleotide sequence ID" value="NZ_CABKVM010000017.1"/>
</dbReference>
<organism evidence="1 2">
    <name type="scientific">Allofournierella massiliensis</name>
    <dbReference type="NCBI Taxonomy" id="1650663"/>
    <lineage>
        <taxon>Bacteria</taxon>
        <taxon>Bacillati</taxon>
        <taxon>Bacillota</taxon>
        <taxon>Clostridia</taxon>
        <taxon>Eubacteriales</taxon>
        <taxon>Oscillospiraceae</taxon>
        <taxon>Allofournierella</taxon>
    </lineage>
</organism>
<dbReference type="AlphaFoldDB" id="A0A4R1QM95"/>
<protein>
    <submittedName>
        <fullName evidence="1">Adenylate kinase family enzyme</fullName>
    </submittedName>
</protein>
<keyword evidence="1" id="KW-0808">Transferase</keyword>
<comment type="caution">
    <text evidence="1">The sequence shown here is derived from an EMBL/GenBank/DDBJ whole genome shotgun (WGS) entry which is preliminary data.</text>
</comment>
<dbReference type="PANTHER" id="PTHR37816:SF3">
    <property type="entry name" value="MODULATES DNA TOPOLOGY"/>
    <property type="match status" value="1"/>
</dbReference>
<dbReference type="GO" id="GO:0016301">
    <property type="term" value="F:kinase activity"/>
    <property type="evidence" value="ECO:0007669"/>
    <property type="project" value="UniProtKB-KW"/>
</dbReference>
<evidence type="ECO:0000313" key="1">
    <source>
        <dbReference type="EMBL" id="TCL54043.1"/>
    </source>
</evidence>
<accession>A0A4R1QM95</accession>
<keyword evidence="1" id="KW-0418">Kinase</keyword>
<reference evidence="1 2" key="1">
    <citation type="submission" date="2019-03" db="EMBL/GenBank/DDBJ databases">
        <title>Genomic Encyclopedia of Type Strains, Phase IV (KMG-IV): sequencing the most valuable type-strain genomes for metagenomic binning, comparative biology and taxonomic classification.</title>
        <authorList>
            <person name="Goeker M."/>
        </authorList>
    </citation>
    <scope>NUCLEOTIDE SEQUENCE [LARGE SCALE GENOMIC DNA]</scope>
    <source>
        <strain evidence="1 2">DSM 100451</strain>
    </source>
</reference>
<dbReference type="Proteomes" id="UP000295184">
    <property type="component" value="Unassembled WGS sequence"/>
</dbReference>
<dbReference type="PANTHER" id="PTHR37816">
    <property type="entry name" value="YALI0E33011P"/>
    <property type="match status" value="1"/>
</dbReference>
<gene>
    <name evidence="1" type="ORF">EDD77_1247</name>
</gene>
<evidence type="ECO:0000313" key="2">
    <source>
        <dbReference type="Proteomes" id="UP000295184"/>
    </source>
</evidence>
<dbReference type="SUPFAM" id="SSF52540">
    <property type="entry name" value="P-loop containing nucleoside triphosphate hydrolases"/>
    <property type="match status" value="1"/>
</dbReference>
<dbReference type="EMBL" id="SLUM01000024">
    <property type="protein sequence ID" value="TCL54043.1"/>
    <property type="molecule type" value="Genomic_DNA"/>
</dbReference>